<dbReference type="PROSITE" id="PS51708">
    <property type="entry name" value="CHAD"/>
    <property type="match status" value="1"/>
</dbReference>
<dbReference type="RefSeq" id="WP_284322608.1">
    <property type="nucleotide sequence ID" value="NZ_BSOB01000050.1"/>
</dbReference>
<dbReference type="PANTHER" id="PTHR39339">
    <property type="entry name" value="SLR1444 PROTEIN"/>
    <property type="match status" value="1"/>
</dbReference>
<comment type="caution">
    <text evidence="3">The sequence shown here is derived from an EMBL/GenBank/DDBJ whole genome shotgun (WGS) entry which is preliminary data.</text>
</comment>
<reference evidence="4" key="1">
    <citation type="journal article" date="2019" name="Int. J. Syst. Evol. Microbiol.">
        <title>The Global Catalogue of Microorganisms (GCM) 10K type strain sequencing project: providing services to taxonomists for standard genome sequencing and annotation.</title>
        <authorList>
            <consortium name="The Broad Institute Genomics Platform"/>
            <consortium name="The Broad Institute Genome Sequencing Center for Infectious Disease"/>
            <person name="Wu L."/>
            <person name="Ma J."/>
        </authorList>
    </citation>
    <scope>NUCLEOTIDE SEQUENCE [LARGE SCALE GENOMIC DNA]</scope>
    <source>
        <strain evidence="4">NBRC 111980</strain>
    </source>
</reference>
<evidence type="ECO:0000256" key="1">
    <source>
        <dbReference type="SAM" id="MobiDB-lite"/>
    </source>
</evidence>
<feature type="domain" description="CHAD" evidence="2">
    <location>
        <begin position="8"/>
        <end position="276"/>
    </location>
</feature>
<accession>A0ABQ5XSR9</accession>
<evidence type="ECO:0000259" key="2">
    <source>
        <dbReference type="PROSITE" id="PS51708"/>
    </source>
</evidence>
<protein>
    <recommendedName>
        <fullName evidence="2">CHAD domain-containing protein</fullName>
    </recommendedName>
</protein>
<proteinExistence type="predicted"/>
<feature type="region of interest" description="Disordered" evidence="1">
    <location>
        <begin position="257"/>
        <end position="276"/>
    </location>
</feature>
<sequence length="276" mass="31900">MNKPKRDNLPALGPALGALAARECRLLQRALAMRKKREEGIHQARKACRRLRSLLPLLPPDRPIDALDRSLKRLARSLSPLRDAHIAARTAHLLATAHETRFTPEVIQAFDERSNALLEDALKDDPNWRHRRTDAQRIAATVSAMPWQSIRPAWAQEAVKRAERKAKRAQEKALLERTSDTSHRWRRRARKLRYQLEFLRKARRMADMKKERTKHYGEQAKHLSDLTDQLGWRQDFQIFLDAVAQLSDSPGVRALRRELKSKSASWSKSEPHPPKA</sequence>
<dbReference type="Pfam" id="PF05235">
    <property type="entry name" value="CHAD"/>
    <property type="match status" value="1"/>
</dbReference>
<evidence type="ECO:0000313" key="4">
    <source>
        <dbReference type="Proteomes" id="UP001156670"/>
    </source>
</evidence>
<dbReference type="SMART" id="SM00880">
    <property type="entry name" value="CHAD"/>
    <property type="match status" value="1"/>
</dbReference>
<evidence type="ECO:0000313" key="3">
    <source>
        <dbReference type="EMBL" id="GLQ94925.1"/>
    </source>
</evidence>
<keyword evidence="4" id="KW-1185">Reference proteome</keyword>
<gene>
    <name evidence="3" type="ORF">GCM10007901_38780</name>
</gene>
<dbReference type="Proteomes" id="UP001156670">
    <property type="component" value="Unassembled WGS sequence"/>
</dbReference>
<dbReference type="EMBL" id="BSOB01000050">
    <property type="protein sequence ID" value="GLQ94925.1"/>
    <property type="molecule type" value="Genomic_DNA"/>
</dbReference>
<name>A0ABQ5XSR9_9GAMM</name>
<organism evidence="3 4">
    <name type="scientific">Dyella acidisoli</name>
    <dbReference type="NCBI Taxonomy" id="1867834"/>
    <lineage>
        <taxon>Bacteria</taxon>
        <taxon>Pseudomonadati</taxon>
        <taxon>Pseudomonadota</taxon>
        <taxon>Gammaproteobacteria</taxon>
        <taxon>Lysobacterales</taxon>
        <taxon>Rhodanobacteraceae</taxon>
        <taxon>Dyella</taxon>
    </lineage>
</organism>
<dbReference type="PANTHER" id="PTHR39339:SF1">
    <property type="entry name" value="CHAD DOMAIN-CONTAINING PROTEIN"/>
    <property type="match status" value="1"/>
</dbReference>
<dbReference type="InterPro" id="IPR007899">
    <property type="entry name" value="CHAD_dom"/>
</dbReference>
<dbReference type="InterPro" id="IPR038186">
    <property type="entry name" value="CHAD_dom_sf"/>
</dbReference>
<dbReference type="Gene3D" id="1.40.20.10">
    <property type="entry name" value="CHAD domain"/>
    <property type="match status" value="1"/>
</dbReference>